<gene>
    <name evidence="2" type="ORF">TeGR_g504</name>
</gene>
<protein>
    <submittedName>
        <fullName evidence="2">Uncharacterized protein</fullName>
    </submittedName>
</protein>
<sequence length="126" mass="12857">MFSTPTPASDVPDAAAPPPAAAAPDAAAPKFVMRKRKPAVVPSADSSGDAADSSAVAAGPTEIVPEGTVYTIPKTFEANAGHMIDVLVNNKGAVTKHTIITSNEWQAALEKLAGKSTTPEDLAKYS</sequence>
<dbReference type="EMBL" id="BRYB01005341">
    <property type="protein sequence ID" value="GMI23305.1"/>
    <property type="molecule type" value="Genomic_DNA"/>
</dbReference>
<feature type="compositionally biased region" description="Low complexity" evidence="1">
    <location>
        <begin position="39"/>
        <end position="59"/>
    </location>
</feature>
<comment type="caution">
    <text evidence="2">The sequence shown here is derived from an EMBL/GenBank/DDBJ whole genome shotgun (WGS) entry which is preliminary data.</text>
</comment>
<evidence type="ECO:0000313" key="3">
    <source>
        <dbReference type="Proteomes" id="UP001165060"/>
    </source>
</evidence>
<reference evidence="2 3" key="1">
    <citation type="journal article" date="2023" name="Commun. Biol.">
        <title>Genome analysis of Parmales, the sister group of diatoms, reveals the evolutionary specialization of diatoms from phago-mixotrophs to photoautotrophs.</title>
        <authorList>
            <person name="Ban H."/>
            <person name="Sato S."/>
            <person name="Yoshikawa S."/>
            <person name="Yamada K."/>
            <person name="Nakamura Y."/>
            <person name="Ichinomiya M."/>
            <person name="Sato N."/>
            <person name="Blanc-Mathieu R."/>
            <person name="Endo H."/>
            <person name="Kuwata A."/>
            <person name="Ogata H."/>
        </authorList>
    </citation>
    <scope>NUCLEOTIDE SEQUENCE [LARGE SCALE GENOMIC DNA]</scope>
</reference>
<accession>A0ABQ6MBZ5</accession>
<proteinExistence type="predicted"/>
<feature type="region of interest" description="Disordered" evidence="1">
    <location>
        <begin position="1"/>
        <end position="59"/>
    </location>
</feature>
<name>A0ABQ6MBZ5_9STRA</name>
<keyword evidence="3" id="KW-1185">Reference proteome</keyword>
<evidence type="ECO:0000256" key="1">
    <source>
        <dbReference type="SAM" id="MobiDB-lite"/>
    </source>
</evidence>
<evidence type="ECO:0000313" key="2">
    <source>
        <dbReference type="EMBL" id="GMI23305.1"/>
    </source>
</evidence>
<dbReference type="Proteomes" id="UP001165060">
    <property type="component" value="Unassembled WGS sequence"/>
</dbReference>
<feature type="compositionally biased region" description="Low complexity" evidence="1">
    <location>
        <begin position="1"/>
        <end position="14"/>
    </location>
</feature>
<organism evidence="2 3">
    <name type="scientific">Tetraparma gracilis</name>
    <dbReference type="NCBI Taxonomy" id="2962635"/>
    <lineage>
        <taxon>Eukaryota</taxon>
        <taxon>Sar</taxon>
        <taxon>Stramenopiles</taxon>
        <taxon>Ochrophyta</taxon>
        <taxon>Bolidophyceae</taxon>
        <taxon>Parmales</taxon>
        <taxon>Triparmaceae</taxon>
        <taxon>Tetraparma</taxon>
    </lineage>
</organism>